<dbReference type="Pfam" id="PF18721">
    <property type="entry name" value="CxC6"/>
    <property type="match status" value="1"/>
</dbReference>
<evidence type="ECO:0000313" key="2">
    <source>
        <dbReference type="EMBL" id="KAF8878493.1"/>
    </source>
</evidence>
<accession>A0A9P5NBD3</accession>
<organism evidence="2 3">
    <name type="scientific">Gymnopilus junonius</name>
    <name type="common">Spectacular rustgill mushroom</name>
    <name type="synonym">Gymnopilus spectabilis subsp. junonius</name>
    <dbReference type="NCBI Taxonomy" id="109634"/>
    <lineage>
        <taxon>Eukaryota</taxon>
        <taxon>Fungi</taxon>
        <taxon>Dikarya</taxon>
        <taxon>Basidiomycota</taxon>
        <taxon>Agaricomycotina</taxon>
        <taxon>Agaricomycetes</taxon>
        <taxon>Agaricomycetidae</taxon>
        <taxon>Agaricales</taxon>
        <taxon>Agaricineae</taxon>
        <taxon>Hymenogastraceae</taxon>
        <taxon>Gymnopilus</taxon>
    </lineage>
</organism>
<dbReference type="AlphaFoldDB" id="A0A9P5NBD3"/>
<protein>
    <recommendedName>
        <fullName evidence="1">CxC6 like cysteine cluster associated with KDZ domain-containing protein</fullName>
    </recommendedName>
</protein>
<sequence length="272" mass="31114">MSPLQKFNRNSSGMFCDDHKDRDGICTIIGCTSPVTSGTKTCANADHQAIEKIHIERGQSRFQLQEHLARARVAHPNDSLGEVVNSIHELADVEEEEEIFELPTGQVTPLHTDHVSGFGKKKLHAQFGWKRTHNEQIIVAPCGTMPNHIFFDNNCQLARIVKDDPAFQRVRLTVDVFHFKSKHKITDLFCQAHCNPVNFPELQGEGNKPWYFNSSIAEQTNVWLGSYHSMCHEMLVDKYNFYLDEMILRRNRMTHSKLELAGDEPKNWPSST</sequence>
<keyword evidence="3" id="KW-1185">Reference proteome</keyword>
<dbReference type="OrthoDB" id="2639189at2759"/>
<name>A0A9P5NBD3_GYMJU</name>
<feature type="domain" description="CxC6 like cysteine cluster associated with KDZ" evidence="1">
    <location>
        <begin position="10"/>
        <end position="52"/>
    </location>
</feature>
<comment type="caution">
    <text evidence="2">The sequence shown here is derived from an EMBL/GenBank/DDBJ whole genome shotgun (WGS) entry which is preliminary data.</text>
</comment>
<gene>
    <name evidence="2" type="ORF">CPB84DRAFT_1751906</name>
</gene>
<dbReference type="Proteomes" id="UP000724874">
    <property type="component" value="Unassembled WGS sequence"/>
</dbReference>
<reference evidence="2" key="1">
    <citation type="submission" date="2020-11" db="EMBL/GenBank/DDBJ databases">
        <authorList>
            <consortium name="DOE Joint Genome Institute"/>
            <person name="Ahrendt S."/>
            <person name="Riley R."/>
            <person name="Andreopoulos W."/>
            <person name="LaButti K."/>
            <person name="Pangilinan J."/>
            <person name="Ruiz-duenas F.J."/>
            <person name="Barrasa J.M."/>
            <person name="Sanchez-Garcia M."/>
            <person name="Camarero S."/>
            <person name="Miyauchi S."/>
            <person name="Serrano A."/>
            <person name="Linde D."/>
            <person name="Babiker R."/>
            <person name="Drula E."/>
            <person name="Ayuso-Fernandez I."/>
            <person name="Pacheco R."/>
            <person name="Padilla G."/>
            <person name="Ferreira P."/>
            <person name="Barriuso J."/>
            <person name="Kellner H."/>
            <person name="Castanera R."/>
            <person name="Alfaro M."/>
            <person name="Ramirez L."/>
            <person name="Pisabarro A.G."/>
            <person name="Kuo A."/>
            <person name="Tritt A."/>
            <person name="Lipzen A."/>
            <person name="He G."/>
            <person name="Yan M."/>
            <person name="Ng V."/>
            <person name="Cullen D."/>
            <person name="Martin F."/>
            <person name="Rosso M.-N."/>
            <person name="Henrissat B."/>
            <person name="Hibbett D."/>
            <person name="Martinez A.T."/>
            <person name="Grigoriev I.V."/>
        </authorList>
    </citation>
    <scope>NUCLEOTIDE SEQUENCE</scope>
    <source>
        <strain evidence="2">AH 44721</strain>
    </source>
</reference>
<evidence type="ECO:0000259" key="1">
    <source>
        <dbReference type="Pfam" id="PF18721"/>
    </source>
</evidence>
<dbReference type="EMBL" id="JADNYJ010000158">
    <property type="protein sequence ID" value="KAF8878493.1"/>
    <property type="molecule type" value="Genomic_DNA"/>
</dbReference>
<dbReference type="InterPro" id="IPR040898">
    <property type="entry name" value="CxC6"/>
</dbReference>
<proteinExistence type="predicted"/>
<evidence type="ECO:0000313" key="3">
    <source>
        <dbReference type="Proteomes" id="UP000724874"/>
    </source>
</evidence>